<accession>A0A1X7VEN1</accession>
<evidence type="ECO:0000313" key="2">
    <source>
        <dbReference type="EnsemblMetazoa" id="Aqu2.1.37982_001"/>
    </source>
</evidence>
<sequence length="311" mass="34010">MDLDKVQKGVADQQQPTTSTTTFCSPPQVLNLQDIKNYAAVINFKDAQIIKHFVLRAAVDGLLVSDFKSFISSALNCSTDAAATTCFSINSNLSFPIAITSTSFEPLSTSDTSYVNNSVIVSQQTTDTCTSSGIATTVPTILPSFSFYGSLPDFSPMQDPTFVWENSDCSTVCTQLNTCYNEVIQSKRNIFQVPLGKIGDNFVFEIAHLFSAYATSSSLDTIALHAAILKPKDFKRHVERRLSIWIKAQKFSNLVFCGDIKGAIRLLSTNENGRVLTLETLINIRSVKDILKDKHPPSQPVSPSAINSDPS</sequence>
<dbReference type="EnsemblMetazoa" id="Aqu2.1.37982_001">
    <property type="protein sequence ID" value="Aqu2.1.37982_001"/>
    <property type="gene ID" value="Aqu2.1.37982"/>
</dbReference>
<feature type="region of interest" description="Disordered" evidence="1">
    <location>
        <begin position="1"/>
        <end position="22"/>
    </location>
</feature>
<name>A0A1X7VEN1_AMPQE</name>
<reference evidence="2" key="1">
    <citation type="submission" date="2017-05" db="UniProtKB">
        <authorList>
            <consortium name="EnsemblMetazoa"/>
        </authorList>
    </citation>
    <scope>IDENTIFICATION</scope>
</reference>
<proteinExistence type="predicted"/>
<feature type="compositionally biased region" description="Low complexity" evidence="1">
    <location>
        <begin position="13"/>
        <end position="22"/>
    </location>
</feature>
<protein>
    <submittedName>
        <fullName evidence="2">Uncharacterized protein</fullName>
    </submittedName>
</protein>
<dbReference type="AlphaFoldDB" id="A0A1X7VEN1"/>
<organism evidence="2">
    <name type="scientific">Amphimedon queenslandica</name>
    <name type="common">Sponge</name>
    <dbReference type="NCBI Taxonomy" id="400682"/>
    <lineage>
        <taxon>Eukaryota</taxon>
        <taxon>Metazoa</taxon>
        <taxon>Porifera</taxon>
        <taxon>Demospongiae</taxon>
        <taxon>Heteroscleromorpha</taxon>
        <taxon>Haplosclerida</taxon>
        <taxon>Niphatidae</taxon>
        <taxon>Amphimedon</taxon>
    </lineage>
</organism>
<dbReference type="InParanoid" id="A0A1X7VEN1"/>
<evidence type="ECO:0000256" key="1">
    <source>
        <dbReference type="SAM" id="MobiDB-lite"/>
    </source>
</evidence>